<dbReference type="Proteomes" id="UP001235939">
    <property type="component" value="Chromosome 13"/>
</dbReference>
<name>A0ABY6L542_9ARAC</name>
<gene>
    <name evidence="4" type="ORF">LAZ67_13003157</name>
</gene>
<proteinExistence type="predicted"/>
<evidence type="ECO:0000313" key="5">
    <source>
        <dbReference type="Proteomes" id="UP001235939"/>
    </source>
</evidence>
<dbReference type="Pfam" id="PF00436">
    <property type="entry name" value="SSB"/>
    <property type="match status" value="1"/>
</dbReference>
<dbReference type="SUPFAM" id="SSF50249">
    <property type="entry name" value="Nucleic acid-binding proteins"/>
    <property type="match status" value="1"/>
</dbReference>
<dbReference type="EMBL" id="CP092875">
    <property type="protein sequence ID" value="UYV76248.1"/>
    <property type="molecule type" value="Genomic_DNA"/>
</dbReference>
<protein>
    <submittedName>
        <fullName evidence="4">SSBP1</fullName>
    </submittedName>
</protein>
<dbReference type="CDD" id="cd04496">
    <property type="entry name" value="SSB_OBF"/>
    <property type="match status" value="1"/>
</dbReference>
<feature type="region of interest" description="Disordered" evidence="3">
    <location>
        <begin position="187"/>
        <end position="216"/>
    </location>
</feature>
<dbReference type="NCBIfam" id="TIGR00621">
    <property type="entry name" value="ssb"/>
    <property type="match status" value="1"/>
</dbReference>
<organism evidence="4 5">
    <name type="scientific">Cordylochernes scorpioides</name>
    <dbReference type="NCBI Taxonomy" id="51811"/>
    <lineage>
        <taxon>Eukaryota</taxon>
        <taxon>Metazoa</taxon>
        <taxon>Ecdysozoa</taxon>
        <taxon>Arthropoda</taxon>
        <taxon>Chelicerata</taxon>
        <taxon>Arachnida</taxon>
        <taxon>Pseudoscorpiones</taxon>
        <taxon>Cheliferoidea</taxon>
        <taxon>Chernetidae</taxon>
        <taxon>Cordylochernes</taxon>
    </lineage>
</organism>
<accession>A0ABY6L542</accession>
<dbReference type="PANTHER" id="PTHR10302">
    <property type="entry name" value="SINGLE-STRANDED DNA-BINDING PROTEIN"/>
    <property type="match status" value="1"/>
</dbReference>
<keyword evidence="5" id="KW-1185">Reference proteome</keyword>
<dbReference type="PROSITE" id="PS50935">
    <property type="entry name" value="SSB"/>
    <property type="match status" value="1"/>
</dbReference>
<dbReference type="InterPro" id="IPR000424">
    <property type="entry name" value="Primosome_PriB/ssb"/>
</dbReference>
<keyword evidence="1 2" id="KW-0238">DNA-binding</keyword>
<dbReference type="InterPro" id="IPR012340">
    <property type="entry name" value="NA-bd_OB-fold"/>
</dbReference>
<evidence type="ECO:0000313" key="4">
    <source>
        <dbReference type="EMBL" id="UYV76248.1"/>
    </source>
</evidence>
<dbReference type="PANTHER" id="PTHR10302:SF0">
    <property type="entry name" value="SINGLE-STRANDED DNA-BINDING PROTEIN, MITOCHONDRIAL"/>
    <property type="match status" value="1"/>
</dbReference>
<feature type="compositionally biased region" description="Acidic residues" evidence="3">
    <location>
        <begin position="189"/>
        <end position="208"/>
    </location>
</feature>
<dbReference type="Gene3D" id="2.40.50.140">
    <property type="entry name" value="Nucleic acid-binding proteins"/>
    <property type="match status" value="1"/>
</dbReference>
<reference evidence="4 5" key="1">
    <citation type="submission" date="2022-01" db="EMBL/GenBank/DDBJ databases">
        <title>A chromosomal length assembly of Cordylochernes scorpioides.</title>
        <authorList>
            <person name="Zeh D."/>
            <person name="Zeh J."/>
        </authorList>
    </citation>
    <scope>NUCLEOTIDE SEQUENCE [LARGE SCALE GENOMIC DNA]</scope>
    <source>
        <strain evidence="4">IN4F17</strain>
        <tissue evidence="4">Whole Body</tissue>
    </source>
</reference>
<evidence type="ECO:0000256" key="3">
    <source>
        <dbReference type="SAM" id="MobiDB-lite"/>
    </source>
</evidence>
<dbReference type="InterPro" id="IPR011344">
    <property type="entry name" value="ssDNA-bd"/>
</dbReference>
<evidence type="ECO:0000256" key="2">
    <source>
        <dbReference type="PROSITE-ProRule" id="PRU00252"/>
    </source>
</evidence>
<sequence>MIIMLCSQLARPFLASRMAFSNKVEKSELFVVVFCYTCSHGDTYVVFLWYPLTCPSAMLIPWSAGINQVTLLGRVGANPQQKGGATNPVMTFNLATNTNYRHGSGEFRQKTEWHRITVFRPYLRDTVQNHLKKGHRVLIQGKLMYGSMKDANGNSFPTTTIAAAWCRSERGVGADDVIFLSRTRAEDMEQREEEFHEEVEEEIPENLSEDMRETKL</sequence>
<evidence type="ECO:0000256" key="1">
    <source>
        <dbReference type="ARBA" id="ARBA00023125"/>
    </source>
</evidence>